<keyword evidence="1" id="KW-0812">Transmembrane</keyword>
<reference evidence="2 3" key="1">
    <citation type="submission" date="2018-07" db="EMBL/GenBank/DDBJ databases">
        <title>Leeuwenhoekiella genomics.</title>
        <authorList>
            <person name="Tahon G."/>
            <person name="Willems A."/>
        </authorList>
    </citation>
    <scope>NUCLEOTIDE SEQUENCE [LARGE SCALE GENOMIC DNA]</scope>
    <source>
        <strain evidence="2 3">LMG 22550</strain>
    </source>
</reference>
<keyword evidence="3" id="KW-1185">Reference proteome</keyword>
<keyword evidence="1" id="KW-1133">Transmembrane helix</keyword>
<comment type="caution">
    <text evidence="2">The sequence shown here is derived from an EMBL/GenBank/DDBJ whole genome shotgun (WGS) entry which is preliminary data.</text>
</comment>
<evidence type="ECO:0000313" key="3">
    <source>
        <dbReference type="Proteomes" id="UP000289238"/>
    </source>
</evidence>
<name>A0A4Q0P1N5_9FLAO</name>
<evidence type="ECO:0000256" key="1">
    <source>
        <dbReference type="SAM" id="Phobius"/>
    </source>
</evidence>
<protein>
    <submittedName>
        <fullName evidence="2">Uncharacterized protein</fullName>
    </submittedName>
</protein>
<feature type="transmembrane region" description="Helical" evidence="1">
    <location>
        <begin position="28"/>
        <end position="46"/>
    </location>
</feature>
<dbReference type="Proteomes" id="UP000289238">
    <property type="component" value="Unassembled WGS sequence"/>
</dbReference>
<accession>A0A4Q0P1N5</accession>
<dbReference type="AlphaFoldDB" id="A0A4Q0P1N5"/>
<proteinExistence type="predicted"/>
<dbReference type="EMBL" id="QOVM01000013">
    <property type="protein sequence ID" value="RXG20151.1"/>
    <property type="molecule type" value="Genomic_DNA"/>
</dbReference>
<organism evidence="2 3">
    <name type="scientific">Leeuwenhoekiella aequorea</name>
    <dbReference type="NCBI Taxonomy" id="283736"/>
    <lineage>
        <taxon>Bacteria</taxon>
        <taxon>Pseudomonadati</taxon>
        <taxon>Bacteroidota</taxon>
        <taxon>Flavobacteriia</taxon>
        <taxon>Flavobacteriales</taxon>
        <taxon>Flavobacteriaceae</taxon>
        <taxon>Leeuwenhoekiella</taxon>
    </lineage>
</organism>
<keyword evidence="1" id="KW-0472">Membrane</keyword>
<gene>
    <name evidence="2" type="ORF">DSM00_3148</name>
</gene>
<sequence length="88" mass="10233">MGSIWISQSYRNEQKKMKDKFSELISEYPFYVGSFALILGVSYLIYKIGKRESFKMKDYSAASWKALVNSWALIFMLIMLGLALIFKV</sequence>
<evidence type="ECO:0000313" key="2">
    <source>
        <dbReference type="EMBL" id="RXG20151.1"/>
    </source>
</evidence>
<feature type="transmembrane region" description="Helical" evidence="1">
    <location>
        <begin position="66"/>
        <end position="86"/>
    </location>
</feature>